<protein>
    <recommendedName>
        <fullName evidence="3">Transposase</fullName>
    </recommendedName>
</protein>
<dbReference type="AlphaFoldDB" id="A0A9W5F2B2"/>
<keyword evidence="2" id="KW-1185">Reference proteome</keyword>
<dbReference type="EMBL" id="FBVY01000038">
    <property type="protein sequence ID" value="CUX00490.1"/>
    <property type="molecule type" value="Genomic_DNA"/>
</dbReference>
<dbReference type="Pfam" id="PF13551">
    <property type="entry name" value="HTH_29"/>
    <property type="match status" value="1"/>
</dbReference>
<comment type="caution">
    <text evidence="1">The sequence shown here is derived from an EMBL/GenBank/DDBJ whole genome shotgun (WGS) entry which is preliminary data.</text>
</comment>
<accession>A0A9W5F2B2</accession>
<dbReference type="Proteomes" id="UP000191933">
    <property type="component" value="Unassembled WGS sequence"/>
</dbReference>
<evidence type="ECO:0000313" key="1">
    <source>
        <dbReference type="EMBL" id="CUX00490.1"/>
    </source>
</evidence>
<evidence type="ECO:0008006" key="3">
    <source>
        <dbReference type="Google" id="ProtNLM"/>
    </source>
</evidence>
<proteinExistence type="predicted"/>
<name>A0A9W5F2B2_9HYPH</name>
<sequence length="129" mass="14610">MGLMAMSERDLRRIEILSKVIAGRMTMVSAAHVLDLNTFQVRRLLERIRTGGAASIRRKAVGRPSNNRISDGVRDYAMKLVCERYPDFGPTLMVEKKMIPANAGLIQPHLQISVQSRPRNQNNNPKQNR</sequence>
<gene>
    <name evidence="1" type="ORF">AGR2A_Lc90026</name>
</gene>
<evidence type="ECO:0000313" key="2">
    <source>
        <dbReference type="Proteomes" id="UP000191933"/>
    </source>
</evidence>
<organism evidence="1 2">
    <name type="scientific">Agrobacterium genomosp. 2 str. CFBP 5494</name>
    <dbReference type="NCBI Taxonomy" id="1183436"/>
    <lineage>
        <taxon>Bacteria</taxon>
        <taxon>Pseudomonadati</taxon>
        <taxon>Pseudomonadota</taxon>
        <taxon>Alphaproteobacteria</taxon>
        <taxon>Hyphomicrobiales</taxon>
        <taxon>Rhizobiaceae</taxon>
        <taxon>Rhizobium/Agrobacterium group</taxon>
        <taxon>Agrobacterium</taxon>
        <taxon>Agrobacterium tumefaciens complex</taxon>
    </lineage>
</organism>
<reference evidence="1 2" key="1">
    <citation type="submission" date="2016-01" db="EMBL/GenBank/DDBJ databases">
        <authorList>
            <person name="Regsiter A."/>
            <person name="william w."/>
        </authorList>
    </citation>
    <scope>NUCLEOTIDE SEQUENCE [LARGE SCALE GENOMIC DNA]</scope>
    <source>
        <strain evidence="1 2">CFBP 5494</strain>
    </source>
</reference>